<proteinExistence type="predicted"/>
<dbReference type="EMBL" id="QGMK01002124">
    <property type="protein sequence ID" value="TVY60773.1"/>
    <property type="molecule type" value="Genomic_DNA"/>
</dbReference>
<name>A0A8T9BTH7_9HELO</name>
<reference evidence="1 2" key="1">
    <citation type="submission" date="2018-05" db="EMBL/GenBank/DDBJ databases">
        <title>Genome sequencing and assembly of the regulated plant pathogen Lachnellula willkommii and related sister species for the development of diagnostic species identification markers.</title>
        <authorList>
            <person name="Giroux E."/>
            <person name="Bilodeau G."/>
        </authorList>
    </citation>
    <scope>NUCLEOTIDE SEQUENCE [LARGE SCALE GENOMIC DNA]</scope>
    <source>
        <strain evidence="1 2">CBS 268.59</strain>
    </source>
</reference>
<evidence type="ECO:0000313" key="2">
    <source>
        <dbReference type="Proteomes" id="UP000469558"/>
    </source>
</evidence>
<accession>A0A8T9BTH7</accession>
<dbReference type="OrthoDB" id="4670414at2759"/>
<dbReference type="Proteomes" id="UP000469558">
    <property type="component" value="Unassembled WGS sequence"/>
</dbReference>
<protein>
    <submittedName>
        <fullName evidence="1">Uncharacterized protein</fullName>
    </submittedName>
</protein>
<gene>
    <name evidence="1" type="ORF">LSUE1_G007827</name>
</gene>
<comment type="caution">
    <text evidence="1">The sequence shown here is derived from an EMBL/GenBank/DDBJ whole genome shotgun (WGS) entry which is preliminary data.</text>
</comment>
<sequence length="286" mass="32056">MAPRQSTYITYNEGIDSRHVHLGNLVHDYNHPNSVEPYVEKAYADITEQPPSWATSIQFENRALTLGQDSSNDERYRVVFAEKTTKLDIKEYQSPVSCPKKFLAETILASDDAKRWLGSRINAIKSLSSKVQKEPEIWMLTGFILMTHATWTSLSDSEHSFVPGTPAPFEASSVLAMRRISVSDGVKPTFGFRAAEQTKEVDGSVVHETGKYPGTRMWAAQWQKIEFSVLPAEKWNGGAGQLKLKTNPPKVAVVNVGDITAQNYGTESEELDDEFWDSFLDAAEKY</sequence>
<evidence type="ECO:0000313" key="1">
    <source>
        <dbReference type="EMBL" id="TVY60773.1"/>
    </source>
</evidence>
<keyword evidence="2" id="KW-1185">Reference proteome</keyword>
<organism evidence="1 2">
    <name type="scientific">Lachnellula suecica</name>
    <dbReference type="NCBI Taxonomy" id="602035"/>
    <lineage>
        <taxon>Eukaryota</taxon>
        <taxon>Fungi</taxon>
        <taxon>Dikarya</taxon>
        <taxon>Ascomycota</taxon>
        <taxon>Pezizomycotina</taxon>
        <taxon>Leotiomycetes</taxon>
        <taxon>Helotiales</taxon>
        <taxon>Lachnaceae</taxon>
        <taxon>Lachnellula</taxon>
    </lineage>
</organism>
<dbReference type="AlphaFoldDB" id="A0A8T9BTH7"/>